<evidence type="ECO:0000313" key="1">
    <source>
        <dbReference type="EMBL" id="CAG5017716.1"/>
    </source>
</evidence>
<comment type="caution">
    <text evidence="1">The sequence shown here is derived from an EMBL/GenBank/DDBJ whole genome shotgun (WGS) entry which is preliminary data.</text>
</comment>
<accession>A0A916JHK3</accession>
<sequence length="42" mass="4767">MHNTDTTPGVLPRYKNIVPDWLHLIARTFTALIVADTYNIAL</sequence>
<proteinExistence type="predicted"/>
<protein>
    <submittedName>
        <fullName evidence="1">Uncharacterized protein</fullName>
    </submittedName>
</protein>
<dbReference type="RefSeq" id="WP_255573997.1">
    <property type="nucleotide sequence ID" value="NZ_CAJRAF010000004.1"/>
</dbReference>
<dbReference type="AlphaFoldDB" id="A0A916JHK3"/>
<gene>
    <name evidence="1" type="ORF">DYBT9275_05831</name>
</gene>
<keyword evidence="2" id="KW-1185">Reference proteome</keyword>
<reference evidence="1" key="1">
    <citation type="submission" date="2021-04" db="EMBL/GenBank/DDBJ databases">
        <authorList>
            <person name="Rodrigo-Torres L."/>
            <person name="Arahal R. D."/>
            <person name="Lucena T."/>
        </authorList>
    </citation>
    <scope>NUCLEOTIDE SEQUENCE</scope>
    <source>
        <strain evidence="1">CECT 9275</strain>
    </source>
</reference>
<name>A0A916JHK3_9BACT</name>
<organism evidence="1 2">
    <name type="scientific">Dyadobacter helix</name>
    <dbReference type="NCBI Taxonomy" id="2822344"/>
    <lineage>
        <taxon>Bacteria</taxon>
        <taxon>Pseudomonadati</taxon>
        <taxon>Bacteroidota</taxon>
        <taxon>Cytophagia</taxon>
        <taxon>Cytophagales</taxon>
        <taxon>Spirosomataceae</taxon>
        <taxon>Dyadobacter</taxon>
    </lineage>
</organism>
<dbReference type="Proteomes" id="UP000680038">
    <property type="component" value="Unassembled WGS sequence"/>
</dbReference>
<dbReference type="EMBL" id="CAJRAF010000004">
    <property type="protein sequence ID" value="CAG5017716.1"/>
    <property type="molecule type" value="Genomic_DNA"/>
</dbReference>
<evidence type="ECO:0000313" key="2">
    <source>
        <dbReference type="Proteomes" id="UP000680038"/>
    </source>
</evidence>